<evidence type="ECO:0000313" key="7">
    <source>
        <dbReference type="Proteomes" id="UP000791080"/>
    </source>
</evidence>
<evidence type="ECO:0000259" key="5">
    <source>
        <dbReference type="PROSITE" id="PS50893"/>
    </source>
</evidence>
<dbReference type="InterPro" id="IPR017871">
    <property type="entry name" value="ABC_transporter-like_CS"/>
</dbReference>
<comment type="caution">
    <text evidence="6">The sequence shown here is derived from an EMBL/GenBank/DDBJ whole genome shotgun (WGS) entry which is preliminary data.</text>
</comment>
<sequence length="249" mass="26365">MRFSDVHFSYGRKRVLRGVDWELGRGISGLLGPNGSGKTTLISLAVGALPGRGGITVGDAGTSGPNGGASPSLGYVPQSFSLVPGMSVLQTAAYAAWVNGVPRRECEDAARRALGLVDLAGRAGERVRALSGGQRQRLGIAAALAHEPRVLVLDEPTVGLDPAQRLRVREVIADLGQDRTVLLATHLVEDIAYLCRRVGVLVAGRIVFDGTVEELTGLFEDEAPEDGRALGSAFERGYERLVRRWGAGE</sequence>
<dbReference type="PROSITE" id="PS00211">
    <property type="entry name" value="ABC_TRANSPORTER_1"/>
    <property type="match status" value="1"/>
</dbReference>
<keyword evidence="4 6" id="KW-0067">ATP-binding</keyword>
<dbReference type="PANTHER" id="PTHR43335:SF2">
    <property type="entry name" value="ABC TRANSPORTER, ATP-BINDING PROTEIN"/>
    <property type="match status" value="1"/>
</dbReference>
<dbReference type="PANTHER" id="PTHR43335">
    <property type="entry name" value="ABC TRANSPORTER, ATP-BINDING PROTEIN"/>
    <property type="match status" value="1"/>
</dbReference>
<dbReference type="GO" id="GO:0005524">
    <property type="term" value="F:ATP binding"/>
    <property type="evidence" value="ECO:0007669"/>
    <property type="project" value="UniProtKB-KW"/>
</dbReference>
<keyword evidence="3" id="KW-0547">Nucleotide-binding</keyword>
<dbReference type="InterPro" id="IPR003593">
    <property type="entry name" value="AAA+_ATPase"/>
</dbReference>
<name>A0ABT1JPL0_ACTCY</name>
<evidence type="ECO:0000313" key="6">
    <source>
        <dbReference type="EMBL" id="MCP2334189.1"/>
    </source>
</evidence>
<dbReference type="RefSeq" id="WP_026418499.1">
    <property type="nucleotide sequence ID" value="NZ_AUBJ02000001.1"/>
</dbReference>
<gene>
    <name evidence="6" type="ORF">G443_004459</name>
</gene>
<protein>
    <submittedName>
        <fullName evidence="6">ABC-2 type transport system ATP-binding protein</fullName>
    </submittedName>
</protein>
<dbReference type="InterPro" id="IPR027417">
    <property type="entry name" value="P-loop_NTPase"/>
</dbReference>
<organism evidence="6 7">
    <name type="scientific">Actinoalloteichus caeruleus DSM 43889</name>
    <dbReference type="NCBI Taxonomy" id="1120930"/>
    <lineage>
        <taxon>Bacteria</taxon>
        <taxon>Bacillati</taxon>
        <taxon>Actinomycetota</taxon>
        <taxon>Actinomycetes</taxon>
        <taxon>Pseudonocardiales</taxon>
        <taxon>Pseudonocardiaceae</taxon>
        <taxon>Actinoalloteichus</taxon>
        <taxon>Actinoalloteichus cyanogriseus</taxon>
    </lineage>
</organism>
<feature type="domain" description="ABC transporter" evidence="5">
    <location>
        <begin position="1"/>
        <end position="228"/>
    </location>
</feature>
<evidence type="ECO:0000256" key="4">
    <source>
        <dbReference type="ARBA" id="ARBA00022840"/>
    </source>
</evidence>
<dbReference type="Pfam" id="PF00005">
    <property type="entry name" value="ABC_tran"/>
    <property type="match status" value="1"/>
</dbReference>
<dbReference type="EMBL" id="AUBJ02000001">
    <property type="protein sequence ID" value="MCP2334189.1"/>
    <property type="molecule type" value="Genomic_DNA"/>
</dbReference>
<keyword evidence="7" id="KW-1185">Reference proteome</keyword>
<dbReference type="InterPro" id="IPR003439">
    <property type="entry name" value="ABC_transporter-like_ATP-bd"/>
</dbReference>
<accession>A0ABT1JPL0</accession>
<evidence type="ECO:0000256" key="3">
    <source>
        <dbReference type="ARBA" id="ARBA00022741"/>
    </source>
</evidence>
<dbReference type="PROSITE" id="PS50893">
    <property type="entry name" value="ABC_TRANSPORTER_2"/>
    <property type="match status" value="1"/>
</dbReference>
<dbReference type="Proteomes" id="UP000791080">
    <property type="component" value="Unassembled WGS sequence"/>
</dbReference>
<proteinExistence type="inferred from homology"/>
<evidence type="ECO:0000256" key="2">
    <source>
        <dbReference type="ARBA" id="ARBA00022448"/>
    </source>
</evidence>
<keyword evidence="2" id="KW-0813">Transport</keyword>
<reference evidence="6 7" key="1">
    <citation type="submission" date="2022-06" db="EMBL/GenBank/DDBJ databases">
        <title>Genomic Encyclopedia of Type Strains, Phase I: the one thousand microbial genomes (KMG-I) project.</title>
        <authorList>
            <person name="Kyrpides N."/>
        </authorList>
    </citation>
    <scope>NUCLEOTIDE SEQUENCE [LARGE SCALE GENOMIC DNA]</scope>
    <source>
        <strain evidence="6 7">DSM 43889</strain>
    </source>
</reference>
<dbReference type="SMART" id="SM00382">
    <property type="entry name" value="AAA"/>
    <property type="match status" value="1"/>
</dbReference>
<dbReference type="SUPFAM" id="SSF52540">
    <property type="entry name" value="P-loop containing nucleoside triphosphate hydrolases"/>
    <property type="match status" value="1"/>
</dbReference>
<comment type="similarity">
    <text evidence="1">Belongs to the ABC transporter superfamily.</text>
</comment>
<evidence type="ECO:0000256" key="1">
    <source>
        <dbReference type="ARBA" id="ARBA00005417"/>
    </source>
</evidence>
<dbReference type="Gene3D" id="3.40.50.300">
    <property type="entry name" value="P-loop containing nucleotide triphosphate hydrolases"/>
    <property type="match status" value="1"/>
</dbReference>